<evidence type="ECO:0000256" key="1">
    <source>
        <dbReference type="SAM" id="MobiDB-lite"/>
    </source>
</evidence>
<gene>
    <name evidence="3" type="ORF">Q664_22435</name>
</gene>
<dbReference type="InterPro" id="IPR029069">
    <property type="entry name" value="HotDog_dom_sf"/>
</dbReference>
<feature type="region of interest" description="Disordered" evidence="1">
    <location>
        <begin position="289"/>
        <end position="309"/>
    </location>
</feature>
<proteinExistence type="predicted"/>
<evidence type="ECO:0000259" key="2">
    <source>
        <dbReference type="Pfam" id="PF01575"/>
    </source>
</evidence>
<dbReference type="SUPFAM" id="SSF54637">
    <property type="entry name" value="Thioesterase/thiol ester dehydrase-isomerase"/>
    <property type="match status" value="2"/>
</dbReference>
<sequence>MSVSAPVLELVDPPSLSVELLRAAVARRPARPGEVPRLEVRVRSFTPDPRQLALYREVCDFPADGFLPLPFPQVLAAPLHLSLLNRSEFPYRLLGMIHVRNHIRQYRRLAEGASLSVHAWVEGQREVRQGRELDLHTLVEQDGELVWSAVTTMLRRLPGAGERPREERPAGTTAAATEEDALFAHSRPSPWKVTEDTGRRYARASGDYNPIHLHALTARAFGFPRAIAHGMWTVGRCVAEMGEAAEVPALTLTSAFRRPLLLPSRVVFQTAAQRDGAVAYRVKSEDGQSHVMGQLSPGASSDGVDAGPC</sequence>
<dbReference type="Gene3D" id="3.10.129.10">
    <property type="entry name" value="Hotdog Thioesterase"/>
    <property type="match status" value="1"/>
</dbReference>
<dbReference type="InterPro" id="IPR002539">
    <property type="entry name" value="MaoC-like_dom"/>
</dbReference>
<dbReference type="EMBL" id="JPMI01000146">
    <property type="protein sequence ID" value="KFA91345.1"/>
    <property type="molecule type" value="Genomic_DNA"/>
</dbReference>
<dbReference type="PANTHER" id="PTHR43841:SF1">
    <property type="entry name" value="3-HYDROXYACYL-THIOESTER DEHYDRATASE X"/>
    <property type="match status" value="1"/>
</dbReference>
<protein>
    <submittedName>
        <fullName evidence="3">Acyl dehydratase</fullName>
    </submittedName>
</protein>
<dbReference type="AlphaFoldDB" id="A0A084SSB0"/>
<feature type="domain" description="MaoC-like" evidence="2">
    <location>
        <begin position="189"/>
        <end position="238"/>
    </location>
</feature>
<dbReference type="Proteomes" id="UP000028547">
    <property type="component" value="Unassembled WGS sequence"/>
</dbReference>
<evidence type="ECO:0000313" key="3">
    <source>
        <dbReference type="EMBL" id="KFA91345.1"/>
    </source>
</evidence>
<comment type="caution">
    <text evidence="3">The sequence shown here is derived from an EMBL/GenBank/DDBJ whole genome shotgun (WGS) entry which is preliminary data.</text>
</comment>
<dbReference type="Pfam" id="PF01575">
    <property type="entry name" value="MaoC_dehydratas"/>
    <property type="match status" value="1"/>
</dbReference>
<feature type="region of interest" description="Disordered" evidence="1">
    <location>
        <begin position="158"/>
        <end position="181"/>
    </location>
</feature>
<name>A0A084SSB0_9BACT</name>
<reference evidence="3 4" key="1">
    <citation type="submission" date="2014-07" db="EMBL/GenBank/DDBJ databases">
        <title>Draft Genome Sequence of Gephyronic Acid Producer, Cystobacter violaceus Strain Cb vi76.</title>
        <authorList>
            <person name="Stevens D.C."/>
            <person name="Young J."/>
            <person name="Carmichael R."/>
            <person name="Tan J."/>
            <person name="Taylor R.E."/>
        </authorList>
    </citation>
    <scope>NUCLEOTIDE SEQUENCE [LARGE SCALE GENOMIC DNA]</scope>
    <source>
        <strain evidence="3 4">Cb vi76</strain>
    </source>
</reference>
<dbReference type="PANTHER" id="PTHR43841">
    <property type="entry name" value="3-HYDROXYACYL-THIOESTER DEHYDRATASE HTDX-RELATED"/>
    <property type="match status" value="1"/>
</dbReference>
<evidence type="ECO:0000313" key="4">
    <source>
        <dbReference type="Proteomes" id="UP000028547"/>
    </source>
</evidence>
<accession>A0A084SSB0</accession>
<organism evidence="3 4">
    <name type="scientific">Archangium violaceum Cb vi76</name>
    <dbReference type="NCBI Taxonomy" id="1406225"/>
    <lineage>
        <taxon>Bacteria</taxon>
        <taxon>Pseudomonadati</taxon>
        <taxon>Myxococcota</taxon>
        <taxon>Myxococcia</taxon>
        <taxon>Myxococcales</taxon>
        <taxon>Cystobacterineae</taxon>
        <taxon>Archangiaceae</taxon>
        <taxon>Archangium</taxon>
    </lineage>
</organism>